<dbReference type="InterPro" id="IPR029044">
    <property type="entry name" value="Nucleotide-diphossugar_trans"/>
</dbReference>
<gene>
    <name evidence="7 8" type="primary">ispD</name>
    <name evidence="8" type="ORF">ENG63_00790</name>
</gene>
<dbReference type="PROSITE" id="PS01295">
    <property type="entry name" value="ISPD"/>
    <property type="match status" value="1"/>
</dbReference>
<feature type="site" description="Transition state stabilizer" evidence="7">
    <location>
        <position position="14"/>
    </location>
</feature>
<comment type="caution">
    <text evidence="8">The sequence shown here is derived from an EMBL/GenBank/DDBJ whole genome shotgun (WGS) entry which is preliminary data.</text>
</comment>
<keyword evidence="5 7" id="KW-0548">Nucleotidyltransferase</keyword>
<dbReference type="Gene3D" id="3.90.550.10">
    <property type="entry name" value="Spore Coat Polysaccharide Biosynthesis Protein SpsA, Chain A"/>
    <property type="match status" value="1"/>
</dbReference>
<comment type="catalytic activity">
    <reaction evidence="1 7">
        <text>2-C-methyl-D-erythritol 4-phosphate + CTP + H(+) = 4-CDP-2-C-methyl-D-erythritol + diphosphate</text>
        <dbReference type="Rhea" id="RHEA:13429"/>
        <dbReference type="ChEBI" id="CHEBI:15378"/>
        <dbReference type="ChEBI" id="CHEBI:33019"/>
        <dbReference type="ChEBI" id="CHEBI:37563"/>
        <dbReference type="ChEBI" id="CHEBI:57823"/>
        <dbReference type="ChEBI" id="CHEBI:58262"/>
        <dbReference type="EC" id="2.7.7.60"/>
    </reaction>
</comment>
<dbReference type="Pfam" id="PF01128">
    <property type="entry name" value="IspD"/>
    <property type="match status" value="1"/>
</dbReference>
<dbReference type="GO" id="GO:0050518">
    <property type="term" value="F:2-C-methyl-D-erythritol 4-phosphate cytidylyltransferase activity"/>
    <property type="evidence" value="ECO:0007669"/>
    <property type="project" value="UniProtKB-UniRule"/>
</dbReference>
<dbReference type="EC" id="2.7.7.60" evidence="7"/>
<name>A0A7C0Y1P5_DESA2</name>
<evidence type="ECO:0000256" key="5">
    <source>
        <dbReference type="ARBA" id="ARBA00022695"/>
    </source>
</evidence>
<evidence type="ECO:0000256" key="7">
    <source>
        <dbReference type="HAMAP-Rule" id="MF_00108"/>
    </source>
</evidence>
<dbReference type="InterPro" id="IPR034683">
    <property type="entry name" value="IspD/TarI"/>
</dbReference>
<dbReference type="GO" id="GO:0019288">
    <property type="term" value="P:isopentenyl diphosphate biosynthetic process, methylerythritol 4-phosphate pathway"/>
    <property type="evidence" value="ECO:0007669"/>
    <property type="project" value="UniProtKB-UniRule"/>
</dbReference>
<evidence type="ECO:0000256" key="4">
    <source>
        <dbReference type="ARBA" id="ARBA00022679"/>
    </source>
</evidence>
<reference evidence="8" key="1">
    <citation type="journal article" date="2020" name="mSystems">
        <title>Genome- and Community-Level Interaction Insights into Carbon Utilization and Element Cycling Functions of Hydrothermarchaeota in Hydrothermal Sediment.</title>
        <authorList>
            <person name="Zhou Z."/>
            <person name="Liu Y."/>
            <person name="Xu W."/>
            <person name="Pan J."/>
            <person name="Luo Z.H."/>
            <person name="Li M."/>
        </authorList>
    </citation>
    <scope>NUCLEOTIDE SEQUENCE [LARGE SCALE GENOMIC DNA]</scope>
    <source>
        <strain evidence="8">HyVt-233</strain>
    </source>
</reference>
<comment type="similarity">
    <text evidence="3 7">Belongs to the IspD/TarI cytidylyltransferase family. IspD subfamily.</text>
</comment>
<evidence type="ECO:0000256" key="6">
    <source>
        <dbReference type="ARBA" id="ARBA00023229"/>
    </source>
</evidence>
<comment type="pathway">
    <text evidence="2 7">Isoprenoid biosynthesis; isopentenyl diphosphate biosynthesis via DXP pathway; isopentenyl diphosphate from 1-deoxy-D-xylulose 5-phosphate: step 2/6.</text>
</comment>
<dbReference type="HAMAP" id="MF_00108">
    <property type="entry name" value="IspD"/>
    <property type="match status" value="1"/>
</dbReference>
<dbReference type="Proteomes" id="UP000886289">
    <property type="component" value="Unassembled WGS sequence"/>
</dbReference>
<dbReference type="EMBL" id="DRBS01000032">
    <property type="protein sequence ID" value="HDD43386.1"/>
    <property type="molecule type" value="Genomic_DNA"/>
</dbReference>
<protein>
    <recommendedName>
        <fullName evidence="7">2-C-methyl-D-erythritol 4-phosphate cytidylyltransferase</fullName>
        <ecNumber evidence="7">2.7.7.60</ecNumber>
    </recommendedName>
    <alternativeName>
        <fullName evidence="7">4-diphosphocytidyl-2C-methyl-D-erythritol synthase</fullName>
    </alternativeName>
    <alternativeName>
        <fullName evidence="7">MEP cytidylyltransferase</fullName>
        <shortName evidence="7">MCT</shortName>
    </alternativeName>
</protein>
<dbReference type="InterPro" id="IPR018294">
    <property type="entry name" value="ISPD_synthase_CS"/>
</dbReference>
<dbReference type="UniPathway" id="UPA00056">
    <property type="reaction ID" value="UER00093"/>
</dbReference>
<dbReference type="AlphaFoldDB" id="A0A7C0Y1P5"/>
<evidence type="ECO:0000256" key="1">
    <source>
        <dbReference type="ARBA" id="ARBA00001282"/>
    </source>
</evidence>
<comment type="function">
    <text evidence="7">Catalyzes the formation of 4-diphosphocytidyl-2-C-methyl-D-erythritol from CTP and 2-C-methyl-D-erythritol 4-phosphate (MEP).</text>
</comment>
<evidence type="ECO:0000256" key="3">
    <source>
        <dbReference type="ARBA" id="ARBA00009789"/>
    </source>
</evidence>
<dbReference type="FunFam" id="3.90.550.10:FF:000003">
    <property type="entry name" value="2-C-methyl-D-erythritol 4-phosphate cytidylyltransferase"/>
    <property type="match status" value="1"/>
</dbReference>
<evidence type="ECO:0000256" key="2">
    <source>
        <dbReference type="ARBA" id="ARBA00004787"/>
    </source>
</evidence>
<proteinExistence type="inferred from homology"/>
<evidence type="ECO:0000313" key="8">
    <source>
        <dbReference type="EMBL" id="HDD43386.1"/>
    </source>
</evidence>
<feature type="site" description="Positions MEP for the nucleophilic attack" evidence="7">
    <location>
        <position position="203"/>
    </location>
</feature>
<dbReference type="InterPro" id="IPR050088">
    <property type="entry name" value="IspD/TarI_cytidylyltransf_bact"/>
</dbReference>
<dbReference type="CDD" id="cd02516">
    <property type="entry name" value="CDP-ME_synthetase"/>
    <property type="match status" value="1"/>
</dbReference>
<dbReference type="SUPFAM" id="SSF53448">
    <property type="entry name" value="Nucleotide-diphospho-sugar transferases"/>
    <property type="match status" value="1"/>
</dbReference>
<keyword evidence="6 7" id="KW-0414">Isoprene biosynthesis</keyword>
<organism evidence="8">
    <name type="scientific">Desulfofervidus auxilii</name>
    <dbReference type="NCBI Taxonomy" id="1621989"/>
    <lineage>
        <taxon>Bacteria</taxon>
        <taxon>Pseudomonadati</taxon>
        <taxon>Thermodesulfobacteriota</taxon>
        <taxon>Candidatus Desulfofervidia</taxon>
        <taxon>Candidatus Desulfofervidales</taxon>
        <taxon>Candidatus Desulfofervidaceae</taxon>
        <taxon>Candidatus Desulfofervidus</taxon>
    </lineage>
</organism>
<keyword evidence="4 7" id="KW-0808">Transferase</keyword>
<sequence length="220" mass="25026">MVIAIVVAAGEGKRMKEDIPKQFLLLGGRPILWYSLSAFEKNPVINETILVINPLWKKKGQEIAKEFSKIKYIVPGGKFRQESVWAGLKMIKNAEIVLVHDGVRPFISQKLIEAVIKGAYKYGAVVPALPVKETVKWVEGDIVKKTLPRDYIWLIQTPQGFKFDILKTAYLRFRKEIFTDDASLVEKLGINVHVILGEQTNIKITIPQDLKWAEILLNFL</sequence>
<dbReference type="PANTHER" id="PTHR32125">
    <property type="entry name" value="2-C-METHYL-D-ERYTHRITOL 4-PHOSPHATE CYTIDYLYLTRANSFERASE, CHLOROPLASTIC"/>
    <property type="match status" value="1"/>
</dbReference>
<dbReference type="InterPro" id="IPR001228">
    <property type="entry name" value="IspD"/>
</dbReference>
<dbReference type="NCBIfam" id="TIGR00453">
    <property type="entry name" value="ispD"/>
    <property type="match status" value="1"/>
</dbReference>
<dbReference type="PANTHER" id="PTHR32125:SF4">
    <property type="entry name" value="2-C-METHYL-D-ERYTHRITOL 4-PHOSPHATE CYTIDYLYLTRANSFERASE, CHLOROPLASTIC"/>
    <property type="match status" value="1"/>
</dbReference>
<feature type="site" description="Transition state stabilizer" evidence="7">
    <location>
        <position position="21"/>
    </location>
</feature>
<feature type="site" description="Positions MEP for the nucleophilic attack" evidence="7">
    <location>
        <position position="149"/>
    </location>
</feature>
<accession>A0A7C0Y1P5</accession>